<name>A0AA38YLF7_VITRO</name>
<protein>
    <submittedName>
        <fullName evidence="1">Uncharacterized protein</fullName>
    </submittedName>
</protein>
<dbReference type="EMBL" id="JARBHA010000019">
    <property type="protein sequence ID" value="KAJ9672618.1"/>
    <property type="molecule type" value="Genomic_DNA"/>
</dbReference>
<organism evidence="1 2">
    <name type="scientific">Vitis rotundifolia</name>
    <name type="common">Muscadine grape</name>
    <dbReference type="NCBI Taxonomy" id="103349"/>
    <lineage>
        <taxon>Eukaryota</taxon>
        <taxon>Viridiplantae</taxon>
        <taxon>Streptophyta</taxon>
        <taxon>Embryophyta</taxon>
        <taxon>Tracheophyta</taxon>
        <taxon>Spermatophyta</taxon>
        <taxon>Magnoliopsida</taxon>
        <taxon>eudicotyledons</taxon>
        <taxon>Gunneridae</taxon>
        <taxon>Pentapetalae</taxon>
        <taxon>rosids</taxon>
        <taxon>Vitales</taxon>
        <taxon>Vitaceae</taxon>
        <taxon>Viteae</taxon>
        <taxon>Vitis</taxon>
    </lineage>
</organism>
<reference evidence="1 2" key="1">
    <citation type="journal article" date="2023" name="BMC Biotechnol.">
        <title>Vitis rotundifolia cv Carlos genome sequencing.</title>
        <authorList>
            <person name="Huff M."/>
            <person name="Hulse-Kemp A."/>
            <person name="Scheffler B."/>
            <person name="Youngblood R."/>
            <person name="Simpson S."/>
            <person name="Babiker E."/>
            <person name="Staton M."/>
        </authorList>
    </citation>
    <scope>NUCLEOTIDE SEQUENCE [LARGE SCALE GENOMIC DNA]</scope>
    <source>
        <tissue evidence="1">Leaf</tissue>
    </source>
</reference>
<gene>
    <name evidence="1" type="ORF">PVL29_026015</name>
</gene>
<evidence type="ECO:0000313" key="2">
    <source>
        <dbReference type="Proteomes" id="UP001168098"/>
    </source>
</evidence>
<accession>A0AA38YLF7</accession>
<evidence type="ECO:0000313" key="1">
    <source>
        <dbReference type="EMBL" id="KAJ9672618.1"/>
    </source>
</evidence>
<sequence>MFMTRRLWLICIVHVVIWKMLTTLDDLFTHFPKSDKFKSLRSGTQGVLTSVRLPIVYPTGFEGSPVGLLVILATPRGPASRADILYKVNYERQNNNGEEGFLS</sequence>
<proteinExistence type="predicted"/>
<comment type="caution">
    <text evidence="1">The sequence shown here is derived from an EMBL/GenBank/DDBJ whole genome shotgun (WGS) entry which is preliminary data.</text>
</comment>
<keyword evidence="2" id="KW-1185">Reference proteome</keyword>
<dbReference type="Proteomes" id="UP001168098">
    <property type="component" value="Unassembled WGS sequence"/>
</dbReference>
<dbReference type="AlphaFoldDB" id="A0AA38YLF7"/>